<dbReference type="Proteomes" id="UP000030645">
    <property type="component" value="Unassembled WGS sequence"/>
</dbReference>
<sequence>MPPPAIGCSSSSILERSFKCQSPRPPSNAALIPNYHRLKFSAEYLLPYDGAKSPRPSTHSFARSLSIQNRSQHLE</sequence>
<dbReference type="AlphaFoldDB" id="W9SU10"/>
<reference evidence="3" key="1">
    <citation type="submission" date="2013-01" db="EMBL/GenBank/DDBJ databases">
        <title>Draft Genome Sequence of a Mulberry Tree, Morus notabilis C.K. Schneid.</title>
        <authorList>
            <person name="He N."/>
            <person name="Zhao S."/>
        </authorList>
    </citation>
    <scope>NUCLEOTIDE SEQUENCE</scope>
</reference>
<name>W9SU10_9ROSA</name>
<accession>W9SU10</accession>
<protein>
    <submittedName>
        <fullName evidence="2">Uncharacterized protein</fullName>
    </submittedName>
</protein>
<dbReference type="EMBL" id="KE346108">
    <property type="protein sequence ID" value="EXC26518.1"/>
    <property type="molecule type" value="Genomic_DNA"/>
</dbReference>
<evidence type="ECO:0000256" key="1">
    <source>
        <dbReference type="SAM" id="MobiDB-lite"/>
    </source>
</evidence>
<gene>
    <name evidence="2" type="ORF">L484_005449</name>
</gene>
<feature type="region of interest" description="Disordered" evidence="1">
    <location>
        <begin position="51"/>
        <end position="75"/>
    </location>
</feature>
<evidence type="ECO:0000313" key="3">
    <source>
        <dbReference type="Proteomes" id="UP000030645"/>
    </source>
</evidence>
<proteinExistence type="predicted"/>
<evidence type="ECO:0000313" key="2">
    <source>
        <dbReference type="EMBL" id="EXC26518.1"/>
    </source>
</evidence>
<feature type="compositionally biased region" description="Polar residues" evidence="1">
    <location>
        <begin position="55"/>
        <end position="75"/>
    </location>
</feature>
<organism evidence="2 3">
    <name type="scientific">Morus notabilis</name>
    <dbReference type="NCBI Taxonomy" id="981085"/>
    <lineage>
        <taxon>Eukaryota</taxon>
        <taxon>Viridiplantae</taxon>
        <taxon>Streptophyta</taxon>
        <taxon>Embryophyta</taxon>
        <taxon>Tracheophyta</taxon>
        <taxon>Spermatophyta</taxon>
        <taxon>Magnoliopsida</taxon>
        <taxon>eudicotyledons</taxon>
        <taxon>Gunneridae</taxon>
        <taxon>Pentapetalae</taxon>
        <taxon>rosids</taxon>
        <taxon>fabids</taxon>
        <taxon>Rosales</taxon>
        <taxon>Moraceae</taxon>
        <taxon>Moreae</taxon>
        <taxon>Morus</taxon>
    </lineage>
</organism>
<keyword evidence="3" id="KW-1185">Reference proteome</keyword>